<dbReference type="EMBL" id="CAJVPZ010102546">
    <property type="protein sequence ID" value="CAG8822669.1"/>
    <property type="molecule type" value="Genomic_DNA"/>
</dbReference>
<evidence type="ECO:0000313" key="1">
    <source>
        <dbReference type="EMBL" id="CAG8822669.1"/>
    </source>
</evidence>
<comment type="caution">
    <text evidence="1">The sequence shown here is derived from an EMBL/GenBank/DDBJ whole genome shotgun (WGS) entry which is preliminary data.</text>
</comment>
<keyword evidence="2" id="KW-1185">Reference proteome</keyword>
<dbReference type="Proteomes" id="UP000789396">
    <property type="component" value="Unassembled WGS sequence"/>
</dbReference>
<evidence type="ECO:0000313" key="2">
    <source>
        <dbReference type="Proteomes" id="UP000789396"/>
    </source>
</evidence>
<dbReference type="AlphaFoldDB" id="A0A9N9KC61"/>
<gene>
    <name evidence="1" type="ORF">RFULGI_LOCUS19779</name>
</gene>
<proteinExistence type="predicted"/>
<organism evidence="1 2">
    <name type="scientific">Racocetra fulgida</name>
    <dbReference type="NCBI Taxonomy" id="60492"/>
    <lineage>
        <taxon>Eukaryota</taxon>
        <taxon>Fungi</taxon>
        <taxon>Fungi incertae sedis</taxon>
        <taxon>Mucoromycota</taxon>
        <taxon>Glomeromycotina</taxon>
        <taxon>Glomeromycetes</taxon>
        <taxon>Diversisporales</taxon>
        <taxon>Gigasporaceae</taxon>
        <taxon>Racocetra</taxon>
    </lineage>
</organism>
<name>A0A9N9KC61_9GLOM</name>
<protein>
    <submittedName>
        <fullName evidence="1">2594_t:CDS:1</fullName>
    </submittedName>
</protein>
<feature type="non-terminal residue" evidence="1">
    <location>
        <position position="1"/>
    </location>
</feature>
<sequence length="108" mass="12162">PPKKFLEACPMLGKPLFSEIIDNWRYVALEIFQSNTAASSWRSDNALAILKEIYTYLNNMLQSDKEENKDNINSLKKFVNGLPNMGHASKNFFGGSTVPSNKGHLVQQ</sequence>
<feature type="non-terminal residue" evidence="1">
    <location>
        <position position="108"/>
    </location>
</feature>
<reference evidence="1" key="1">
    <citation type="submission" date="2021-06" db="EMBL/GenBank/DDBJ databases">
        <authorList>
            <person name="Kallberg Y."/>
            <person name="Tangrot J."/>
            <person name="Rosling A."/>
        </authorList>
    </citation>
    <scope>NUCLEOTIDE SEQUENCE</scope>
    <source>
        <strain evidence="1">IN212</strain>
    </source>
</reference>
<accession>A0A9N9KC61</accession>